<dbReference type="Proteomes" id="UP000314986">
    <property type="component" value="Unassembled WGS sequence"/>
</dbReference>
<dbReference type="Ensembl" id="ENSCMIT00000015345.1">
    <property type="protein sequence ID" value="ENSCMIP00000015029.1"/>
    <property type="gene ID" value="ENSCMIG00000007380.1"/>
</dbReference>
<dbReference type="GeneTree" id="ENSGT00940000159290"/>
<reference evidence="2" key="1">
    <citation type="journal article" date="2006" name="Science">
        <title>Ancient noncoding elements conserved in the human genome.</title>
        <authorList>
            <person name="Venkatesh B."/>
            <person name="Kirkness E.F."/>
            <person name="Loh Y.H."/>
            <person name="Halpern A.L."/>
            <person name="Lee A.P."/>
            <person name="Johnson J."/>
            <person name="Dandona N."/>
            <person name="Viswanathan L.D."/>
            <person name="Tay A."/>
            <person name="Venter J.C."/>
            <person name="Strausberg R.L."/>
            <person name="Brenner S."/>
        </authorList>
    </citation>
    <scope>NUCLEOTIDE SEQUENCE [LARGE SCALE GENOMIC DNA]</scope>
</reference>
<reference evidence="1" key="4">
    <citation type="submission" date="2025-08" db="UniProtKB">
        <authorList>
            <consortium name="Ensembl"/>
        </authorList>
    </citation>
    <scope>IDENTIFICATION</scope>
</reference>
<name>A0A4W3I1I6_CALMI</name>
<organism evidence="1 2">
    <name type="scientific">Callorhinchus milii</name>
    <name type="common">Ghost shark</name>
    <dbReference type="NCBI Taxonomy" id="7868"/>
    <lineage>
        <taxon>Eukaryota</taxon>
        <taxon>Metazoa</taxon>
        <taxon>Chordata</taxon>
        <taxon>Craniata</taxon>
        <taxon>Vertebrata</taxon>
        <taxon>Chondrichthyes</taxon>
        <taxon>Holocephali</taxon>
        <taxon>Chimaeriformes</taxon>
        <taxon>Callorhinchidae</taxon>
        <taxon>Callorhinchus</taxon>
    </lineage>
</organism>
<dbReference type="PANTHER" id="PTHR46478">
    <property type="entry name" value="VON WILLEBRAND FACTOR A DOMAIN-CONTAINING PROTEIN 3A"/>
    <property type="match status" value="1"/>
</dbReference>
<reference evidence="1" key="5">
    <citation type="submission" date="2025-09" db="UniProtKB">
        <authorList>
            <consortium name="Ensembl"/>
        </authorList>
    </citation>
    <scope>IDENTIFICATION</scope>
</reference>
<evidence type="ECO:0000313" key="2">
    <source>
        <dbReference type="Proteomes" id="UP000314986"/>
    </source>
</evidence>
<dbReference type="PANTHER" id="PTHR46478:SF1">
    <property type="entry name" value="VON WILLEBRAND FACTOR A DOMAIN-CONTAINING PROTEIN 3A"/>
    <property type="match status" value="1"/>
</dbReference>
<protein>
    <submittedName>
        <fullName evidence="1">Uncharacterized protein</fullName>
    </submittedName>
</protein>
<keyword evidence="2" id="KW-1185">Reference proteome</keyword>
<evidence type="ECO:0000313" key="1">
    <source>
        <dbReference type="Ensembl" id="ENSCMIP00000015029.1"/>
    </source>
</evidence>
<reference evidence="2" key="2">
    <citation type="journal article" date="2007" name="PLoS Biol.">
        <title>Survey sequencing and comparative analysis of the elephant shark (Callorhinchus milii) genome.</title>
        <authorList>
            <person name="Venkatesh B."/>
            <person name="Kirkness E.F."/>
            <person name="Loh Y.H."/>
            <person name="Halpern A.L."/>
            <person name="Lee A.P."/>
            <person name="Johnson J."/>
            <person name="Dandona N."/>
            <person name="Viswanathan L.D."/>
            <person name="Tay A."/>
            <person name="Venter J.C."/>
            <person name="Strausberg R.L."/>
            <person name="Brenner S."/>
        </authorList>
    </citation>
    <scope>NUCLEOTIDE SEQUENCE [LARGE SCALE GENOMIC DNA]</scope>
</reference>
<reference evidence="2" key="3">
    <citation type="journal article" date="2014" name="Nature">
        <title>Elephant shark genome provides unique insights into gnathostome evolution.</title>
        <authorList>
            <consortium name="International Elephant Shark Genome Sequencing Consortium"/>
            <person name="Venkatesh B."/>
            <person name="Lee A.P."/>
            <person name="Ravi V."/>
            <person name="Maurya A.K."/>
            <person name="Lian M.M."/>
            <person name="Swann J.B."/>
            <person name="Ohta Y."/>
            <person name="Flajnik M.F."/>
            <person name="Sutoh Y."/>
            <person name="Kasahara M."/>
            <person name="Hoon S."/>
            <person name="Gangu V."/>
            <person name="Roy S.W."/>
            <person name="Irimia M."/>
            <person name="Korzh V."/>
            <person name="Kondrychyn I."/>
            <person name="Lim Z.W."/>
            <person name="Tay B.H."/>
            <person name="Tohari S."/>
            <person name="Kong K.W."/>
            <person name="Ho S."/>
            <person name="Lorente-Galdos B."/>
            <person name="Quilez J."/>
            <person name="Marques-Bonet T."/>
            <person name="Raney B.J."/>
            <person name="Ingham P.W."/>
            <person name="Tay A."/>
            <person name="Hillier L.W."/>
            <person name="Minx P."/>
            <person name="Boehm T."/>
            <person name="Wilson R.K."/>
            <person name="Brenner S."/>
            <person name="Warren W.C."/>
        </authorList>
    </citation>
    <scope>NUCLEOTIDE SEQUENCE [LARGE SCALE GENOMIC DNA]</scope>
</reference>
<sequence>MQQMKRKVTRIHTISFNCLDSAANDFLKKLAAHMGGRYHRCHGATDGHLVAHKMLTEGFSDEDNLSLPVFEGDDLKILSGEINKARRFLTQARSFRYVALCNVHLPVQQCKYQTHAIEGQRRKFSTEAVMWLHAIDVAHLMLLFIQRYSRLRSTSCISFPTELYFWKSK</sequence>
<accession>A0A4W3I1I6</accession>
<dbReference type="AlphaFoldDB" id="A0A4W3I1I6"/>
<proteinExistence type="predicted"/>